<keyword evidence="1" id="KW-0812">Transmembrane</keyword>
<evidence type="ECO:0000313" key="3">
    <source>
        <dbReference type="Proteomes" id="UP000199054"/>
    </source>
</evidence>
<keyword evidence="1" id="KW-0472">Membrane</keyword>
<feature type="transmembrane region" description="Helical" evidence="1">
    <location>
        <begin position="26"/>
        <end position="48"/>
    </location>
</feature>
<dbReference type="Proteomes" id="UP000199054">
    <property type="component" value="Unassembled WGS sequence"/>
</dbReference>
<dbReference type="OrthoDB" id="7779260at2"/>
<proteinExistence type="predicted"/>
<gene>
    <name evidence="2" type="ORF">SAMN04489859_1003194</name>
</gene>
<organism evidence="2 3">
    <name type="scientific">Paracoccus alcaliphilus</name>
    <dbReference type="NCBI Taxonomy" id="34002"/>
    <lineage>
        <taxon>Bacteria</taxon>
        <taxon>Pseudomonadati</taxon>
        <taxon>Pseudomonadota</taxon>
        <taxon>Alphaproteobacteria</taxon>
        <taxon>Rhodobacterales</taxon>
        <taxon>Paracoccaceae</taxon>
        <taxon>Paracoccus</taxon>
    </lineage>
</organism>
<dbReference type="EMBL" id="FODE01000003">
    <property type="protein sequence ID" value="SEN27699.1"/>
    <property type="molecule type" value="Genomic_DNA"/>
</dbReference>
<keyword evidence="3" id="KW-1185">Reference proteome</keyword>
<evidence type="ECO:0000256" key="1">
    <source>
        <dbReference type="SAM" id="Phobius"/>
    </source>
</evidence>
<dbReference type="AlphaFoldDB" id="A0A1H8F7J0"/>
<protein>
    <submittedName>
        <fullName evidence="2">Uncharacterized protein</fullName>
    </submittedName>
</protein>
<evidence type="ECO:0000313" key="2">
    <source>
        <dbReference type="EMBL" id="SEN27699.1"/>
    </source>
</evidence>
<reference evidence="2 3" key="1">
    <citation type="submission" date="2016-10" db="EMBL/GenBank/DDBJ databases">
        <authorList>
            <person name="de Groot N.N."/>
        </authorList>
    </citation>
    <scope>NUCLEOTIDE SEQUENCE [LARGE SCALE GENOMIC DNA]</scope>
    <source>
        <strain evidence="2 3">DSM 8512</strain>
    </source>
</reference>
<name>A0A1H8F7J0_9RHOB</name>
<keyword evidence="1" id="KW-1133">Transmembrane helix</keyword>
<dbReference type="RefSeq" id="WP_090610581.1">
    <property type="nucleotide sequence ID" value="NZ_CP067125.1"/>
</dbReference>
<sequence>MTPEIVASLHPPRLPEAFAAPGWDDLLAAFGLGLLLAALVLAVAMPALRRRPRPPRTRERIALAATLPAPERLLALARLLAERGGELPADQRQALYRGQAGDPGRIEALILRRRNRPKGRAA</sequence>
<accession>A0A1H8F7J0</accession>
<dbReference type="STRING" id="34002.SAMN04489859_1003194"/>